<gene>
    <name evidence="4" type="ORF">ACFPQB_10380</name>
</gene>
<dbReference type="InterPro" id="IPR036291">
    <property type="entry name" value="NAD(P)-bd_dom_sf"/>
</dbReference>
<evidence type="ECO:0000259" key="2">
    <source>
        <dbReference type="Pfam" id="PF01408"/>
    </source>
</evidence>
<name>A0ABW0ZL22_9ACTN</name>
<feature type="domain" description="Gfo/Idh/MocA-like oxidoreductase N-terminal" evidence="2">
    <location>
        <begin position="10"/>
        <end position="129"/>
    </location>
</feature>
<evidence type="ECO:0000313" key="4">
    <source>
        <dbReference type="EMBL" id="MFC5729325.1"/>
    </source>
</evidence>
<evidence type="ECO:0000313" key="5">
    <source>
        <dbReference type="Proteomes" id="UP001596072"/>
    </source>
</evidence>
<accession>A0ABW0ZL22</accession>
<dbReference type="InterPro" id="IPR055170">
    <property type="entry name" value="GFO_IDH_MocA-like_dom"/>
</dbReference>
<dbReference type="Gene3D" id="3.40.50.720">
    <property type="entry name" value="NAD(P)-binding Rossmann-like Domain"/>
    <property type="match status" value="1"/>
</dbReference>
<feature type="region of interest" description="Disordered" evidence="1">
    <location>
        <begin position="343"/>
        <end position="363"/>
    </location>
</feature>
<dbReference type="Pfam" id="PF22725">
    <property type="entry name" value="GFO_IDH_MocA_C3"/>
    <property type="match status" value="1"/>
</dbReference>
<comment type="caution">
    <text evidence="4">The sequence shown here is derived from an EMBL/GenBank/DDBJ whole genome shotgun (WGS) entry which is preliminary data.</text>
</comment>
<dbReference type="EMBL" id="JBHSNS010000004">
    <property type="protein sequence ID" value="MFC5729325.1"/>
    <property type="molecule type" value="Genomic_DNA"/>
</dbReference>
<protein>
    <submittedName>
        <fullName evidence="4">Gfo/Idh/MocA family protein</fullName>
    </submittedName>
</protein>
<reference evidence="5" key="1">
    <citation type="journal article" date="2019" name="Int. J. Syst. Evol. Microbiol.">
        <title>The Global Catalogue of Microorganisms (GCM) 10K type strain sequencing project: providing services to taxonomists for standard genome sequencing and annotation.</title>
        <authorList>
            <consortium name="The Broad Institute Genomics Platform"/>
            <consortium name="The Broad Institute Genome Sequencing Center for Infectious Disease"/>
            <person name="Wu L."/>
            <person name="Ma J."/>
        </authorList>
    </citation>
    <scope>NUCLEOTIDE SEQUENCE [LARGE SCALE GENOMIC DNA]</scope>
    <source>
        <strain evidence="5">YIM 94188</strain>
    </source>
</reference>
<proteinExistence type="predicted"/>
<evidence type="ECO:0000259" key="3">
    <source>
        <dbReference type="Pfam" id="PF22725"/>
    </source>
</evidence>
<feature type="domain" description="GFO/IDH/MocA-like oxidoreductase" evidence="3">
    <location>
        <begin position="138"/>
        <end position="247"/>
    </location>
</feature>
<dbReference type="PANTHER" id="PTHR43593">
    <property type="match status" value="1"/>
</dbReference>
<dbReference type="RefSeq" id="WP_206056086.1">
    <property type="nucleotide sequence ID" value="NZ_JBHSNS010000004.1"/>
</dbReference>
<organism evidence="4 5">
    <name type="scientific">Nocardioides vastitatis</name>
    <dbReference type="NCBI Taxonomy" id="2568655"/>
    <lineage>
        <taxon>Bacteria</taxon>
        <taxon>Bacillati</taxon>
        <taxon>Actinomycetota</taxon>
        <taxon>Actinomycetes</taxon>
        <taxon>Propionibacteriales</taxon>
        <taxon>Nocardioidaceae</taxon>
        <taxon>Nocardioides</taxon>
    </lineage>
</organism>
<sequence>MTEHRYRPPLRVGVIGAGAMGSVHVRTLTSSVPAARVTHVFDVDGARAAAVAGPHDAWASPSTQELISASDVDAVVIASPDSTHAELVRACVEVEKPVLCEKPLAVTPEEALSLVEAEVALGRRLIQVGFMRRFDPGFLELRRVIELGELGDVRLLHAVHRNASSSTSIDDAGLITGSMIHELDTIAWLLDDQVESIRVESPIMEGFRDPQMATVWTRGGVMATVEVFVNAAYGYDVRCEVVGTNGSSCLQPQAAVSTRTTGRLESPIHSDFVAYFQDAYRAELAAWVHAAAAGRVEGPSAWDGYVTSVAAHAGVKSLSTGAREPVRPGAAPDLYQHVDHADATQDPLKPAGALGPGKGTEFR</sequence>
<dbReference type="InterPro" id="IPR050424">
    <property type="entry name" value="Gfo-Idh-MocA_inositol_DH"/>
</dbReference>
<keyword evidence="5" id="KW-1185">Reference proteome</keyword>
<dbReference type="SUPFAM" id="SSF55347">
    <property type="entry name" value="Glyceraldehyde-3-phosphate dehydrogenase-like, C-terminal domain"/>
    <property type="match status" value="1"/>
</dbReference>
<dbReference type="InterPro" id="IPR000683">
    <property type="entry name" value="Gfo/Idh/MocA-like_OxRdtase_N"/>
</dbReference>
<dbReference type="PANTHER" id="PTHR43593:SF1">
    <property type="entry name" value="INOSITOL 2-DEHYDROGENASE"/>
    <property type="match status" value="1"/>
</dbReference>
<feature type="compositionally biased region" description="Gly residues" evidence="1">
    <location>
        <begin position="354"/>
        <end position="363"/>
    </location>
</feature>
<dbReference type="SUPFAM" id="SSF51735">
    <property type="entry name" value="NAD(P)-binding Rossmann-fold domains"/>
    <property type="match status" value="1"/>
</dbReference>
<dbReference type="Proteomes" id="UP001596072">
    <property type="component" value="Unassembled WGS sequence"/>
</dbReference>
<evidence type="ECO:0000256" key="1">
    <source>
        <dbReference type="SAM" id="MobiDB-lite"/>
    </source>
</evidence>
<dbReference type="Pfam" id="PF01408">
    <property type="entry name" value="GFO_IDH_MocA"/>
    <property type="match status" value="1"/>
</dbReference>
<dbReference type="Gene3D" id="3.30.360.10">
    <property type="entry name" value="Dihydrodipicolinate Reductase, domain 2"/>
    <property type="match status" value="1"/>
</dbReference>